<comment type="caution">
    <text evidence="8">The sequence shown here is derived from an EMBL/GenBank/DDBJ whole genome shotgun (WGS) entry which is preliminary data.</text>
</comment>
<feature type="transmembrane region" description="Helical" evidence="7">
    <location>
        <begin position="200"/>
        <end position="226"/>
    </location>
</feature>
<dbReference type="GO" id="GO:0005886">
    <property type="term" value="C:plasma membrane"/>
    <property type="evidence" value="ECO:0007669"/>
    <property type="project" value="UniProtKB-SubCell"/>
</dbReference>
<dbReference type="Pfam" id="PF03631">
    <property type="entry name" value="Virul_fac_BrkB"/>
    <property type="match status" value="1"/>
</dbReference>
<feature type="transmembrane region" description="Helical" evidence="7">
    <location>
        <begin position="246"/>
        <end position="270"/>
    </location>
</feature>
<dbReference type="STRING" id="1229783.C273_08536"/>
<proteinExistence type="predicted"/>
<evidence type="ECO:0000256" key="4">
    <source>
        <dbReference type="ARBA" id="ARBA00022989"/>
    </source>
</evidence>
<evidence type="ECO:0000256" key="3">
    <source>
        <dbReference type="ARBA" id="ARBA00022692"/>
    </source>
</evidence>
<feature type="compositionally biased region" description="Basic and acidic residues" evidence="6">
    <location>
        <begin position="1"/>
        <end position="12"/>
    </location>
</feature>
<evidence type="ECO:0000313" key="8">
    <source>
        <dbReference type="EMBL" id="EKU46833.1"/>
    </source>
</evidence>
<protein>
    <submittedName>
        <fullName evidence="8">Ribonuclease BN-like family protein</fullName>
    </submittedName>
</protein>
<keyword evidence="4 7" id="KW-1133">Transmembrane helix</keyword>
<keyword evidence="3 7" id="KW-0812">Transmembrane</keyword>
<dbReference type="OrthoDB" id="9775903at2"/>
<evidence type="ECO:0000256" key="5">
    <source>
        <dbReference type="ARBA" id="ARBA00023136"/>
    </source>
</evidence>
<feature type="transmembrane region" description="Helical" evidence="7">
    <location>
        <begin position="104"/>
        <end position="126"/>
    </location>
</feature>
<dbReference type="AlphaFoldDB" id="K9AHQ9"/>
<dbReference type="PANTHER" id="PTHR30213">
    <property type="entry name" value="INNER MEMBRANE PROTEIN YHJD"/>
    <property type="match status" value="1"/>
</dbReference>
<feature type="compositionally biased region" description="Basic and acidic residues" evidence="6">
    <location>
        <begin position="30"/>
        <end position="43"/>
    </location>
</feature>
<feature type="transmembrane region" description="Helical" evidence="7">
    <location>
        <begin position="164"/>
        <end position="188"/>
    </location>
</feature>
<name>K9AHQ9_9STAP</name>
<dbReference type="NCBIfam" id="TIGR00765">
    <property type="entry name" value="yihY_not_rbn"/>
    <property type="match status" value="1"/>
</dbReference>
<sequence>MSKDKYDSHIDSNNESNINEGNNQTQTLSDEEKNKKEGPEKGLETKKRMVYPIKFNTKTSKKDDITFFTSKINKPAKYKRGSGILPTLIYRIGKDDVSGLAAQLAYYFMLSLFPMLIFLLTLLPVFQVDTKKITNLISENAPADTASLLTGIIEDVMQNASGGLLSFGLIAALWSASNGMTALMNAFNVAYDVEDNRNPILLKLLSVVFTVIISLVLAVSMVLPAFGQQIGALLFGPLGLDSAVRWVFSIVRFLLPFILLLVVFSTLYALAPNIKVKLRSVLPGALFTSVVWILATLAFGFFVSNFGNYSKTYGSIGSIIVLMLWLYLTGFIIILGAELNAIIHQRKYVKGKVPEEEQFDDILKTYKK</sequence>
<organism evidence="8 9">
    <name type="scientific">Staphylococcus massiliensis S46</name>
    <dbReference type="NCBI Taxonomy" id="1229783"/>
    <lineage>
        <taxon>Bacteria</taxon>
        <taxon>Bacillati</taxon>
        <taxon>Bacillota</taxon>
        <taxon>Bacilli</taxon>
        <taxon>Bacillales</taxon>
        <taxon>Staphylococcaceae</taxon>
        <taxon>Staphylococcus</taxon>
    </lineage>
</organism>
<feature type="region of interest" description="Disordered" evidence="6">
    <location>
        <begin position="1"/>
        <end position="43"/>
    </location>
</feature>
<keyword evidence="9" id="KW-1185">Reference proteome</keyword>
<feature type="transmembrane region" description="Helical" evidence="7">
    <location>
        <begin position="315"/>
        <end position="337"/>
    </location>
</feature>
<keyword evidence="2" id="KW-1003">Cell membrane</keyword>
<evidence type="ECO:0000256" key="1">
    <source>
        <dbReference type="ARBA" id="ARBA00004651"/>
    </source>
</evidence>
<accession>K9AHQ9</accession>
<dbReference type="EMBL" id="AMSQ01000014">
    <property type="protein sequence ID" value="EKU46833.1"/>
    <property type="molecule type" value="Genomic_DNA"/>
</dbReference>
<feature type="compositionally biased region" description="Low complexity" evidence="6">
    <location>
        <begin position="13"/>
        <end position="23"/>
    </location>
</feature>
<gene>
    <name evidence="8" type="ORF">C273_08536</name>
</gene>
<dbReference type="eggNOG" id="COG1295">
    <property type="taxonomic scope" value="Bacteria"/>
</dbReference>
<dbReference type="PANTHER" id="PTHR30213:SF0">
    <property type="entry name" value="UPF0761 MEMBRANE PROTEIN YIHY"/>
    <property type="match status" value="1"/>
</dbReference>
<feature type="transmembrane region" description="Helical" evidence="7">
    <location>
        <begin position="282"/>
        <end position="303"/>
    </location>
</feature>
<dbReference type="InterPro" id="IPR017039">
    <property type="entry name" value="Virul_fac_BrkB"/>
</dbReference>
<evidence type="ECO:0000256" key="6">
    <source>
        <dbReference type="SAM" id="MobiDB-lite"/>
    </source>
</evidence>
<dbReference type="Proteomes" id="UP000009885">
    <property type="component" value="Unassembled WGS sequence"/>
</dbReference>
<dbReference type="RefSeq" id="WP_009384033.1">
    <property type="nucleotide sequence ID" value="NZ_AMSQ01000014.1"/>
</dbReference>
<evidence type="ECO:0000313" key="9">
    <source>
        <dbReference type="Proteomes" id="UP000009885"/>
    </source>
</evidence>
<evidence type="ECO:0000256" key="2">
    <source>
        <dbReference type="ARBA" id="ARBA00022475"/>
    </source>
</evidence>
<dbReference type="PATRIC" id="fig|1229783.3.peg.1718"/>
<reference evidence="8 9" key="1">
    <citation type="journal article" date="2013" name="Genome Announc.">
        <title>Genome Sequence of Staphylococcus massiliensis Strain S46, Isolated from the Surface of Healthy Human Skin.</title>
        <authorList>
            <person name="Srivastav R."/>
            <person name="Singh A."/>
            <person name="Jangir P.K."/>
            <person name="Kumari C."/>
            <person name="Muduli S."/>
            <person name="Sharma R."/>
        </authorList>
    </citation>
    <scope>NUCLEOTIDE SEQUENCE [LARGE SCALE GENOMIC DNA]</scope>
    <source>
        <strain evidence="8 9">S46</strain>
    </source>
</reference>
<comment type="subcellular location">
    <subcellularLocation>
        <location evidence="1">Cell membrane</location>
        <topology evidence="1">Multi-pass membrane protein</topology>
    </subcellularLocation>
</comment>
<keyword evidence="5 7" id="KW-0472">Membrane</keyword>
<evidence type="ECO:0000256" key="7">
    <source>
        <dbReference type="SAM" id="Phobius"/>
    </source>
</evidence>